<comment type="caution">
    <text evidence="1">The sequence shown here is derived from an EMBL/GenBank/DDBJ whole genome shotgun (WGS) entry which is preliminary data.</text>
</comment>
<organism evidence="1 2">
    <name type="scientific">Candidatus Allocopromorpha excrementipullorum</name>
    <dbReference type="NCBI Taxonomy" id="2840743"/>
    <lineage>
        <taxon>Bacteria</taxon>
        <taxon>Bacillati</taxon>
        <taxon>Bacillota</taxon>
        <taxon>Clostridia</taxon>
        <taxon>Eubacteriales</taxon>
        <taxon>Eubacteriaceae</taxon>
        <taxon>Eubacteriaceae incertae sedis</taxon>
        <taxon>Candidatus Allocopromorpha</taxon>
    </lineage>
</organism>
<reference evidence="1" key="1">
    <citation type="submission" date="2020-10" db="EMBL/GenBank/DDBJ databases">
        <authorList>
            <person name="Gilroy R."/>
        </authorList>
    </citation>
    <scope>NUCLEOTIDE SEQUENCE</scope>
    <source>
        <strain evidence="1">ChiSjej4B22-8349</strain>
    </source>
</reference>
<evidence type="ECO:0000313" key="2">
    <source>
        <dbReference type="Proteomes" id="UP000824130"/>
    </source>
</evidence>
<proteinExistence type="predicted"/>
<dbReference type="EMBL" id="DVOB01000104">
    <property type="protein sequence ID" value="HIU95978.1"/>
    <property type="molecule type" value="Genomic_DNA"/>
</dbReference>
<dbReference type="Proteomes" id="UP000824130">
    <property type="component" value="Unassembled WGS sequence"/>
</dbReference>
<name>A0A9D1SU86_9FIRM</name>
<evidence type="ECO:0000313" key="1">
    <source>
        <dbReference type="EMBL" id="HIU95978.1"/>
    </source>
</evidence>
<sequence>MSEGQGVYEGRKGQKRLRAIEKQIVSVREEFDNRYADSPEMKYLSSQIQWVGTAGLIFIMAQRDVNFKWNGLMDYGFIRLCKRWLEEHGLQSVTSEETADMMRDILPEEMCSELSDELAALEIV</sequence>
<gene>
    <name evidence="1" type="ORF">IAD25_04615</name>
</gene>
<reference evidence="1" key="2">
    <citation type="journal article" date="2021" name="PeerJ">
        <title>Extensive microbial diversity within the chicken gut microbiome revealed by metagenomics and culture.</title>
        <authorList>
            <person name="Gilroy R."/>
            <person name="Ravi A."/>
            <person name="Getino M."/>
            <person name="Pursley I."/>
            <person name="Horton D.L."/>
            <person name="Alikhan N.F."/>
            <person name="Baker D."/>
            <person name="Gharbi K."/>
            <person name="Hall N."/>
            <person name="Watson M."/>
            <person name="Adriaenssens E.M."/>
            <person name="Foster-Nyarko E."/>
            <person name="Jarju S."/>
            <person name="Secka A."/>
            <person name="Antonio M."/>
            <person name="Oren A."/>
            <person name="Chaudhuri R.R."/>
            <person name="La Ragione R."/>
            <person name="Hildebrand F."/>
            <person name="Pallen M.J."/>
        </authorList>
    </citation>
    <scope>NUCLEOTIDE SEQUENCE</scope>
    <source>
        <strain evidence="1">ChiSjej4B22-8349</strain>
    </source>
</reference>
<accession>A0A9D1SU86</accession>
<dbReference type="AlphaFoldDB" id="A0A9D1SU86"/>
<protein>
    <submittedName>
        <fullName evidence="1">Uncharacterized protein</fullName>
    </submittedName>
</protein>